<organism evidence="1">
    <name type="scientific">marine metagenome</name>
    <dbReference type="NCBI Taxonomy" id="408172"/>
    <lineage>
        <taxon>unclassified sequences</taxon>
        <taxon>metagenomes</taxon>
        <taxon>ecological metagenomes</taxon>
    </lineage>
</organism>
<evidence type="ECO:0000313" key="1">
    <source>
        <dbReference type="EMBL" id="SVA49918.1"/>
    </source>
</evidence>
<dbReference type="PANTHER" id="PTHR33546">
    <property type="entry name" value="LARGE, MULTIFUNCTIONAL SECRETED PROTEIN-RELATED"/>
    <property type="match status" value="1"/>
</dbReference>
<protein>
    <submittedName>
        <fullName evidence="1">Uncharacterized protein</fullName>
    </submittedName>
</protein>
<dbReference type="PANTHER" id="PTHR33546:SF1">
    <property type="entry name" value="LARGE, MULTIFUNCTIONAL SECRETED PROTEIN"/>
    <property type="match status" value="1"/>
</dbReference>
<accession>A0A381WD09</accession>
<sequence>MFSKHVIFLTAISLAFASQAPSQAKKNEAAHDPPGQLFRYAPMPKATRSIIIPLGNIQFAFDTENLRAHSVWRGKLDLYGPQYVNAKRPFIAQPNGQLLWGNPPTLPWRTGTTGAKLTPGSNGVKGKFIGTTTDGKSVVIRYTLQLATGETVTVQLEPSSTSKGLQRAMTISQCKRPLWFLANSFHDGTDKRSVTVDGISGLAIKVTNNPLSYAEPIISEVGAETAYDTQAIEAVAEQHWVLVPSHIGEATVIITTHHGADSASPPKNVSPLLTKLGKVDQGEFKPRVGSRSPYYKIEQLALPPELDLLITGMDWLRDGRLAVCTWPGEVYLLDGLLDEEAPVTFYRLAKGLNEPMGLLVRGARLYVSQKPELTEITFNEKNGRTDFMRVSSDWGYSGHYNAFSYGPIADRDGRFVLANAGHSGRWDMKFMGWAIRQNSDGLMEGIASGFREPNGIGVFGPEKDIFITDNQGHWTAACELNHLRTGKYFGRPSATPDPKKLYNGRNSFTPPAVWFPYTLARSVSGMAEVLDERFGPFSGQLLVGDFQNALVMRVFLEKINGEYQGAVLPFLNGFRSGVNRLSYGPDGRLYVGGLQRTWASIAPDPASFERVTFKGNTPFSILKTEAKTDGFLLTFTEPIRPSSATLDNFDVSQFRYAYHPDYGSPRFSHSGEKNSQTPIEVTDVTLSANRLELRLSLNGWREGYVTQVRCYDVISEAGKTLWNDTFHYTLNQIPRP</sequence>
<name>A0A381WD09_9ZZZZ</name>
<dbReference type="Gene3D" id="2.120.10.30">
    <property type="entry name" value="TolB, C-terminal domain"/>
    <property type="match status" value="1"/>
</dbReference>
<dbReference type="InterPro" id="IPR011041">
    <property type="entry name" value="Quinoprot_gluc/sorb_DH_b-prop"/>
</dbReference>
<gene>
    <name evidence="1" type="ORF">METZ01_LOCUS102772</name>
</gene>
<dbReference type="SUPFAM" id="SSF50952">
    <property type="entry name" value="Soluble quinoprotein glucose dehydrogenase"/>
    <property type="match status" value="1"/>
</dbReference>
<dbReference type="AlphaFoldDB" id="A0A381WD09"/>
<reference evidence="1" key="1">
    <citation type="submission" date="2018-05" db="EMBL/GenBank/DDBJ databases">
        <authorList>
            <person name="Lanie J.A."/>
            <person name="Ng W.-L."/>
            <person name="Kazmierczak K.M."/>
            <person name="Andrzejewski T.M."/>
            <person name="Davidsen T.M."/>
            <person name="Wayne K.J."/>
            <person name="Tettelin H."/>
            <person name="Glass J.I."/>
            <person name="Rusch D."/>
            <person name="Podicherti R."/>
            <person name="Tsui H.-C.T."/>
            <person name="Winkler M.E."/>
        </authorList>
    </citation>
    <scope>NUCLEOTIDE SEQUENCE</scope>
</reference>
<proteinExistence type="predicted"/>
<dbReference type="InterPro" id="IPR011042">
    <property type="entry name" value="6-blade_b-propeller_TolB-like"/>
</dbReference>
<dbReference type="EMBL" id="UINC01011298">
    <property type="protein sequence ID" value="SVA49918.1"/>
    <property type="molecule type" value="Genomic_DNA"/>
</dbReference>